<dbReference type="InterPro" id="IPR053865">
    <property type="entry name" value="DUF6934"/>
</dbReference>
<proteinExistence type="predicted"/>
<protein>
    <submittedName>
        <fullName evidence="1">Uncharacterized protein</fullName>
    </submittedName>
</protein>
<dbReference type="RefSeq" id="WP_095901697.1">
    <property type="nucleotide sequence ID" value="NZ_CP022383.1"/>
</dbReference>
<dbReference type="Proteomes" id="UP000217334">
    <property type="component" value="Chromosome"/>
</dbReference>
<evidence type="ECO:0000313" key="2">
    <source>
        <dbReference type="Proteomes" id="UP000217334"/>
    </source>
</evidence>
<name>A0A250F6Z2_CAPSP</name>
<sequence>MSSLPRYDIRIGETKRSYEFTSIGIKGKIDKMVSFQETNIENLYNLGFGDKDPITGEIDDTILTNNGDTEKVLSTIVGIVFAFTQKFPNVWVYAEGSTPARTRLYQINIVKHFDELKRNFQLLCLLNGEWEEFRPNINYDAFVVRRKMNIL</sequence>
<dbReference type="AlphaFoldDB" id="A0A250F6Z2"/>
<dbReference type="EMBL" id="CP022383">
    <property type="protein sequence ID" value="ATA79838.1"/>
    <property type="molecule type" value="Genomic_DNA"/>
</dbReference>
<reference evidence="2" key="1">
    <citation type="submission" date="2017-06" db="EMBL/GenBank/DDBJ databases">
        <title>Capnocytophaga spp. assemblies.</title>
        <authorList>
            <person name="Gulvik C.A."/>
        </authorList>
    </citation>
    <scope>NUCLEOTIDE SEQUENCE [LARGE SCALE GENOMIC DNA]</scope>
    <source>
        <strain evidence="2">H4486</strain>
    </source>
</reference>
<accession>A0A250F6Z2</accession>
<organism evidence="1 2">
    <name type="scientific">Capnocytophaga sputigena</name>
    <dbReference type="NCBI Taxonomy" id="1019"/>
    <lineage>
        <taxon>Bacteria</taxon>
        <taxon>Pseudomonadati</taxon>
        <taxon>Bacteroidota</taxon>
        <taxon>Flavobacteriia</taxon>
        <taxon>Flavobacteriales</taxon>
        <taxon>Flavobacteriaceae</taxon>
        <taxon>Capnocytophaga</taxon>
    </lineage>
</organism>
<gene>
    <name evidence="1" type="ORF">CGC59_09170</name>
</gene>
<evidence type="ECO:0000313" key="1">
    <source>
        <dbReference type="EMBL" id="ATA79838.1"/>
    </source>
</evidence>
<dbReference type="Pfam" id="PF22028">
    <property type="entry name" value="DUF6934"/>
    <property type="match status" value="1"/>
</dbReference>